<gene>
    <name evidence="2" type="ORF">HOLleu_07017</name>
</gene>
<dbReference type="Pfam" id="PF02263">
    <property type="entry name" value="GBP"/>
    <property type="match status" value="1"/>
</dbReference>
<dbReference type="GO" id="GO:0003924">
    <property type="term" value="F:GTPase activity"/>
    <property type="evidence" value="ECO:0007669"/>
    <property type="project" value="InterPro"/>
</dbReference>
<feature type="domain" description="Guanylate-binding protein N-terminal" evidence="1">
    <location>
        <begin position="16"/>
        <end position="61"/>
    </location>
</feature>
<sequence>MGRKGRAVQIVTPKEDSFVLEDGILNGILGKDELKGMKLYVLCVAGAFRKGKSFLLSLLIMYLESQNKRNMKTLFLCGLNTRTQVKPVQL</sequence>
<dbReference type="OrthoDB" id="7788754at2759"/>
<reference evidence="2" key="1">
    <citation type="submission" date="2021-10" db="EMBL/GenBank/DDBJ databases">
        <title>Tropical sea cucumber genome reveals ecological adaptation and Cuvierian tubules defense mechanism.</title>
        <authorList>
            <person name="Chen T."/>
        </authorList>
    </citation>
    <scope>NUCLEOTIDE SEQUENCE</scope>
    <source>
        <strain evidence="2">Nanhai2018</strain>
        <tissue evidence="2">Muscle</tissue>
    </source>
</reference>
<dbReference type="InterPro" id="IPR015894">
    <property type="entry name" value="Guanylate-bd_N"/>
</dbReference>
<dbReference type="Proteomes" id="UP001152320">
    <property type="component" value="Chromosome 2"/>
</dbReference>
<evidence type="ECO:0000313" key="2">
    <source>
        <dbReference type="EMBL" id="KAJ8047892.1"/>
    </source>
</evidence>
<name>A0A9Q1HFJ4_HOLLE</name>
<dbReference type="AlphaFoldDB" id="A0A9Q1HFJ4"/>
<dbReference type="GO" id="GO:0005525">
    <property type="term" value="F:GTP binding"/>
    <property type="evidence" value="ECO:0007669"/>
    <property type="project" value="InterPro"/>
</dbReference>
<comment type="caution">
    <text evidence="2">The sequence shown here is derived from an EMBL/GenBank/DDBJ whole genome shotgun (WGS) entry which is preliminary data.</text>
</comment>
<proteinExistence type="predicted"/>
<evidence type="ECO:0000259" key="1">
    <source>
        <dbReference type="Pfam" id="PF02263"/>
    </source>
</evidence>
<dbReference type="EMBL" id="JAIZAY010000002">
    <property type="protein sequence ID" value="KAJ8047892.1"/>
    <property type="molecule type" value="Genomic_DNA"/>
</dbReference>
<protein>
    <submittedName>
        <fullName evidence="2">Atlastin-2</fullName>
    </submittedName>
</protein>
<dbReference type="InterPro" id="IPR027417">
    <property type="entry name" value="P-loop_NTPase"/>
</dbReference>
<organism evidence="2 3">
    <name type="scientific">Holothuria leucospilota</name>
    <name type="common">Black long sea cucumber</name>
    <name type="synonym">Mertensiothuria leucospilota</name>
    <dbReference type="NCBI Taxonomy" id="206669"/>
    <lineage>
        <taxon>Eukaryota</taxon>
        <taxon>Metazoa</taxon>
        <taxon>Echinodermata</taxon>
        <taxon>Eleutherozoa</taxon>
        <taxon>Echinozoa</taxon>
        <taxon>Holothuroidea</taxon>
        <taxon>Aspidochirotacea</taxon>
        <taxon>Aspidochirotida</taxon>
        <taxon>Holothuriidae</taxon>
        <taxon>Holothuria</taxon>
    </lineage>
</organism>
<keyword evidence="3" id="KW-1185">Reference proteome</keyword>
<evidence type="ECO:0000313" key="3">
    <source>
        <dbReference type="Proteomes" id="UP001152320"/>
    </source>
</evidence>
<accession>A0A9Q1HFJ4</accession>
<dbReference type="Gene3D" id="3.40.50.300">
    <property type="entry name" value="P-loop containing nucleotide triphosphate hydrolases"/>
    <property type="match status" value="1"/>
</dbReference>